<keyword evidence="6" id="KW-0551">Lipid droplet</keyword>
<evidence type="ECO:0000256" key="13">
    <source>
        <dbReference type="ARBA" id="ARBA00024326"/>
    </source>
</evidence>
<keyword evidence="8" id="KW-0443">Lipid metabolism</keyword>
<comment type="function">
    <text evidence="14">Catalyzes the formation of phosphatidylethanolamine (PtdEtn) from phosphatidylserine (PtdSer). Plays a central role in phospholipid metabolism and in the interorganelle trafficking of phosphatidylserine. May be involved in lipid droplet biogenesis at the endoplasmic reticulum membrane.</text>
</comment>
<evidence type="ECO:0000313" key="16">
    <source>
        <dbReference type="Proteomes" id="UP000694393"/>
    </source>
</evidence>
<comment type="pathway">
    <text evidence="13">Phospholipid metabolism; phosphatidylethanolamine biosynthesis.</text>
</comment>
<dbReference type="GO" id="GO:0004609">
    <property type="term" value="F:phosphatidylserine decarboxylase activity"/>
    <property type="evidence" value="ECO:0007669"/>
    <property type="project" value="UniProtKB-EC"/>
</dbReference>
<evidence type="ECO:0000256" key="11">
    <source>
        <dbReference type="ARBA" id="ARBA00023264"/>
    </source>
</evidence>
<sequence>MRPSRFSLRRHLPQMPGRALRLRSWQLLKPLTCAGLQPTSKAVYRRAPTRLLSRLWGVLTGLALPHWLRRPLLGLYVWAFSVNMAEAAEEDLNDYRSLGELFRRPLKPWVRPIAPHDMVSPADGRIVHLGRVRRSRLEQVKGMTYSLESFLGPQDWRGDGGRGLSPKWHPKHRLYHCVIYLAPGDYHRFHSPTDWHIQHRRHFPGSLMSVSPSMVRWIPGLFCHNERVVLSGEWAHGFFSMTAVGATNVGSIRIYCDQDLRTNCACHVQGRYYDCSYMAWAGPAGVSTTKGAGLGEFNLGSTIVLLFQGPRRFGFRTSAGRRVWMGQPLGSLCHGGQRVAA</sequence>
<dbReference type="GO" id="GO:0005811">
    <property type="term" value="C:lipid droplet"/>
    <property type="evidence" value="ECO:0007669"/>
    <property type="project" value="UniProtKB-SubCell"/>
</dbReference>
<evidence type="ECO:0000256" key="10">
    <source>
        <dbReference type="ARBA" id="ARBA00023239"/>
    </source>
</evidence>
<evidence type="ECO:0000256" key="5">
    <source>
        <dbReference type="ARBA" id="ARBA00022516"/>
    </source>
</evidence>
<dbReference type="Pfam" id="PF02666">
    <property type="entry name" value="PS_Dcarbxylase"/>
    <property type="match status" value="1"/>
</dbReference>
<evidence type="ECO:0000256" key="2">
    <source>
        <dbReference type="ARBA" id="ARBA00004502"/>
    </source>
</evidence>
<dbReference type="AlphaFoldDB" id="A0A8C8RH08"/>
<evidence type="ECO:0000256" key="7">
    <source>
        <dbReference type="ARBA" id="ARBA00022793"/>
    </source>
</evidence>
<keyword evidence="9" id="KW-0594">Phospholipid biosynthesis</keyword>
<evidence type="ECO:0000256" key="4">
    <source>
        <dbReference type="ARBA" id="ARBA00012243"/>
    </source>
</evidence>
<reference evidence="15" key="2">
    <citation type="submission" date="2025-09" db="UniProtKB">
        <authorList>
            <consortium name="Ensembl"/>
        </authorList>
    </citation>
    <scope>IDENTIFICATION</scope>
</reference>
<keyword evidence="16" id="KW-1185">Reference proteome</keyword>
<comment type="cofactor">
    <cofactor evidence="1">
        <name>pyruvate</name>
        <dbReference type="ChEBI" id="CHEBI:15361"/>
    </cofactor>
</comment>
<evidence type="ECO:0000313" key="15">
    <source>
        <dbReference type="Ensembl" id="ENSPCEP00000005601.1"/>
    </source>
</evidence>
<dbReference type="GO" id="GO:0006646">
    <property type="term" value="P:phosphatidylethanolamine biosynthetic process"/>
    <property type="evidence" value="ECO:0007669"/>
    <property type="project" value="UniProtKB-UniPathway"/>
</dbReference>
<dbReference type="EC" id="4.1.1.65" evidence="4"/>
<dbReference type="Ensembl" id="ENSPCET00000005809.1">
    <property type="protein sequence ID" value="ENSPCEP00000005601.1"/>
    <property type="gene ID" value="ENSPCEG00000004566.1"/>
</dbReference>
<organism evidence="15 16">
    <name type="scientific">Pelusios castaneus</name>
    <name type="common">West African mud turtle</name>
    <dbReference type="NCBI Taxonomy" id="367368"/>
    <lineage>
        <taxon>Eukaryota</taxon>
        <taxon>Metazoa</taxon>
        <taxon>Chordata</taxon>
        <taxon>Craniata</taxon>
        <taxon>Vertebrata</taxon>
        <taxon>Euteleostomi</taxon>
        <taxon>Archelosauria</taxon>
        <taxon>Testudinata</taxon>
        <taxon>Testudines</taxon>
        <taxon>Pleurodira</taxon>
        <taxon>Pelomedusidae</taxon>
        <taxon>Pelusios</taxon>
    </lineage>
</organism>
<evidence type="ECO:0000256" key="6">
    <source>
        <dbReference type="ARBA" id="ARBA00022677"/>
    </source>
</evidence>
<evidence type="ECO:0000256" key="1">
    <source>
        <dbReference type="ARBA" id="ARBA00001928"/>
    </source>
</evidence>
<evidence type="ECO:0000256" key="12">
    <source>
        <dbReference type="ARBA" id="ARBA00023317"/>
    </source>
</evidence>
<dbReference type="GO" id="GO:0005739">
    <property type="term" value="C:mitochondrion"/>
    <property type="evidence" value="ECO:0007669"/>
    <property type="project" value="TreeGrafter"/>
</dbReference>
<keyword evidence="7" id="KW-0210">Decarboxylase</keyword>
<dbReference type="NCBIfam" id="TIGR00163">
    <property type="entry name" value="PS_decarb"/>
    <property type="match status" value="1"/>
</dbReference>
<dbReference type="InterPro" id="IPR003817">
    <property type="entry name" value="PS_Dcarbxylase"/>
</dbReference>
<accession>A0A8C8RH08</accession>
<comment type="subcellular location">
    <subcellularLocation>
        <location evidence="2">Lipid droplet</location>
    </subcellularLocation>
</comment>
<dbReference type="PANTHER" id="PTHR10067:SF20">
    <property type="entry name" value="PHOSPHATIDYLSERINE DECARBOXYLASE PROENZYME, MITOCHONDRIAL"/>
    <property type="match status" value="1"/>
</dbReference>
<dbReference type="UniPathway" id="UPA00558"/>
<dbReference type="PANTHER" id="PTHR10067">
    <property type="entry name" value="PHOSPHATIDYLSERINE DECARBOXYLASE"/>
    <property type="match status" value="1"/>
</dbReference>
<keyword evidence="10" id="KW-0456">Lyase</keyword>
<dbReference type="Proteomes" id="UP000694393">
    <property type="component" value="Unplaced"/>
</dbReference>
<evidence type="ECO:0000256" key="3">
    <source>
        <dbReference type="ARBA" id="ARBA00005189"/>
    </source>
</evidence>
<keyword evidence="11" id="KW-1208">Phospholipid metabolism</keyword>
<evidence type="ECO:0000256" key="14">
    <source>
        <dbReference type="ARBA" id="ARBA00045136"/>
    </source>
</evidence>
<protein>
    <recommendedName>
        <fullName evidence="4">phosphatidylserine decarboxylase</fullName>
        <ecNumber evidence="4">4.1.1.65</ecNumber>
    </recommendedName>
</protein>
<reference evidence="15" key="1">
    <citation type="submission" date="2025-08" db="UniProtKB">
        <authorList>
            <consortium name="Ensembl"/>
        </authorList>
    </citation>
    <scope>IDENTIFICATION</scope>
</reference>
<keyword evidence="12" id="KW-0670">Pyruvate</keyword>
<evidence type="ECO:0000256" key="8">
    <source>
        <dbReference type="ARBA" id="ARBA00023098"/>
    </source>
</evidence>
<keyword evidence="5" id="KW-0444">Lipid biosynthesis</keyword>
<comment type="pathway">
    <text evidence="3">Lipid metabolism.</text>
</comment>
<dbReference type="InterPro" id="IPR033177">
    <property type="entry name" value="PSD-B"/>
</dbReference>
<proteinExistence type="predicted"/>
<evidence type="ECO:0000256" key="9">
    <source>
        <dbReference type="ARBA" id="ARBA00023209"/>
    </source>
</evidence>
<name>A0A8C8RH08_9SAUR</name>